<keyword evidence="7 9" id="KW-0030">Aminoacyl-tRNA synthetase</keyword>
<dbReference type="SUPFAM" id="SSF55174">
    <property type="entry name" value="Alpha-L RNA-binding motif"/>
    <property type="match status" value="1"/>
</dbReference>
<evidence type="ECO:0000256" key="11">
    <source>
        <dbReference type="SAM" id="Phobius"/>
    </source>
</evidence>
<feature type="short sequence motif" description="'KMSKS' region" evidence="9">
    <location>
        <begin position="272"/>
        <end position="276"/>
    </location>
</feature>
<keyword evidence="1 9" id="KW-0963">Cytoplasm</keyword>
<dbReference type="Proteomes" id="UP000004431">
    <property type="component" value="Unassembled WGS sequence"/>
</dbReference>
<comment type="subcellular location">
    <subcellularLocation>
        <location evidence="9">Cytoplasm</location>
    </subcellularLocation>
</comment>
<dbReference type="InterPro" id="IPR002305">
    <property type="entry name" value="aa-tRNA-synth_Ic"/>
</dbReference>
<evidence type="ECO:0000256" key="9">
    <source>
        <dbReference type="HAMAP-Rule" id="MF_02007"/>
    </source>
</evidence>
<evidence type="ECO:0000259" key="12">
    <source>
        <dbReference type="Pfam" id="PF01479"/>
    </source>
</evidence>
<comment type="caution">
    <text evidence="13">The sequence shown here is derived from an EMBL/GenBank/DDBJ whole genome shotgun (WGS) entry which is preliminary data.</text>
</comment>
<dbReference type="CDD" id="cd00805">
    <property type="entry name" value="TyrRS_core"/>
    <property type="match status" value="1"/>
</dbReference>
<dbReference type="InterPro" id="IPR036986">
    <property type="entry name" value="S4_RNA-bd_sf"/>
</dbReference>
<dbReference type="SUPFAM" id="SSF52374">
    <property type="entry name" value="Nucleotidylyl transferase"/>
    <property type="match status" value="1"/>
</dbReference>
<evidence type="ECO:0000256" key="6">
    <source>
        <dbReference type="ARBA" id="ARBA00022917"/>
    </source>
</evidence>
<dbReference type="InterPro" id="IPR002307">
    <property type="entry name" value="Tyr-tRNA-ligase"/>
</dbReference>
<dbReference type="PANTHER" id="PTHR11766:SF1">
    <property type="entry name" value="TYROSINE--TRNA LIGASE"/>
    <property type="match status" value="1"/>
</dbReference>
<keyword evidence="14" id="KW-1185">Reference proteome</keyword>
<dbReference type="InterPro" id="IPR024088">
    <property type="entry name" value="Tyr-tRNA-ligase_bac-type"/>
</dbReference>
<dbReference type="EMBL" id="AEDQ01000021">
    <property type="protein sequence ID" value="EFL44012.1"/>
    <property type="molecule type" value="Genomic_DNA"/>
</dbReference>
<keyword evidence="2 9" id="KW-0436">Ligase</keyword>
<comment type="function">
    <text evidence="9">Catalyzes the attachment of tyrosine to tRNA(Tyr) in a two-step reaction: tyrosine is first activated by ATP to form Tyr-AMP and then transferred to the acceptor end of tRNA(Tyr).</text>
</comment>
<name>A0ABP2IY83_9ACTN</name>
<dbReference type="EC" id="6.1.1.1" evidence="9"/>
<dbReference type="PROSITE" id="PS50889">
    <property type="entry name" value="S4"/>
    <property type="match status" value="1"/>
</dbReference>
<evidence type="ECO:0000256" key="10">
    <source>
        <dbReference type="PROSITE-ProRule" id="PRU00182"/>
    </source>
</evidence>
<proteinExistence type="inferred from homology"/>
<feature type="short sequence motif" description="'HIGH' region" evidence="9">
    <location>
        <begin position="88"/>
        <end position="97"/>
    </location>
</feature>
<accession>A0ABP2IY83</accession>
<evidence type="ECO:0000313" key="13">
    <source>
        <dbReference type="EMBL" id="EFL44012.1"/>
    </source>
</evidence>
<protein>
    <recommendedName>
        <fullName evidence="9">Tyrosine--tRNA ligase</fullName>
        <ecNumber evidence="9">6.1.1.1</ecNumber>
    </recommendedName>
    <alternativeName>
        <fullName evidence="9">Tyrosyl-tRNA synthetase</fullName>
        <shortName evidence="9">TyrRS</shortName>
    </alternativeName>
</protein>
<dbReference type="Gene3D" id="3.40.50.620">
    <property type="entry name" value="HUPs"/>
    <property type="match status" value="1"/>
</dbReference>
<keyword evidence="11" id="KW-0812">Transmembrane</keyword>
<keyword evidence="3 9" id="KW-0547">Nucleotide-binding</keyword>
<keyword evidence="11" id="KW-0472">Membrane</keyword>
<gene>
    <name evidence="9 13" type="primary">tyrS</name>
    <name evidence="13" type="ORF">HMPREF9248_0811</name>
</gene>
<dbReference type="InterPro" id="IPR014729">
    <property type="entry name" value="Rossmann-like_a/b/a_fold"/>
</dbReference>
<evidence type="ECO:0000256" key="1">
    <source>
        <dbReference type="ARBA" id="ARBA00022490"/>
    </source>
</evidence>
<keyword evidence="5 10" id="KW-0694">RNA-binding</keyword>
<dbReference type="Pfam" id="PF01479">
    <property type="entry name" value="S4"/>
    <property type="match status" value="1"/>
</dbReference>
<reference evidence="13 14" key="1">
    <citation type="submission" date="2010-08" db="EMBL/GenBank/DDBJ databases">
        <authorList>
            <person name="Durkin A.S."/>
            <person name="Madupu R."/>
            <person name="Torralba M."/>
            <person name="Gillis M."/>
            <person name="Methe B."/>
            <person name="Sutton G."/>
            <person name="Nelson K.E."/>
        </authorList>
    </citation>
    <scope>NUCLEOTIDE SEQUENCE [LARGE SCALE GENOMIC DNA]</scope>
    <source>
        <strain evidence="13 14">PB189-T1-4</strain>
    </source>
</reference>
<comment type="similarity">
    <text evidence="9">Belongs to the class-I aminoacyl-tRNA synthetase family. TyrS type 2 subfamily.</text>
</comment>
<dbReference type="InterPro" id="IPR002942">
    <property type="entry name" value="S4_RNA-bd"/>
</dbReference>
<keyword evidence="6 9" id="KW-0648">Protein biosynthesis</keyword>
<dbReference type="InterPro" id="IPR024108">
    <property type="entry name" value="Tyr-tRNA-ligase_bac_2"/>
</dbReference>
<dbReference type="Gene3D" id="1.10.240.10">
    <property type="entry name" value="Tyrosyl-Transfer RNA Synthetase"/>
    <property type="match status" value="1"/>
</dbReference>
<evidence type="ECO:0000256" key="2">
    <source>
        <dbReference type="ARBA" id="ARBA00022598"/>
    </source>
</evidence>
<comment type="catalytic activity">
    <reaction evidence="8 9">
        <text>tRNA(Tyr) + L-tyrosine + ATP = L-tyrosyl-tRNA(Tyr) + AMP + diphosphate + H(+)</text>
        <dbReference type="Rhea" id="RHEA:10220"/>
        <dbReference type="Rhea" id="RHEA-COMP:9706"/>
        <dbReference type="Rhea" id="RHEA-COMP:9707"/>
        <dbReference type="ChEBI" id="CHEBI:15378"/>
        <dbReference type="ChEBI" id="CHEBI:30616"/>
        <dbReference type="ChEBI" id="CHEBI:33019"/>
        <dbReference type="ChEBI" id="CHEBI:58315"/>
        <dbReference type="ChEBI" id="CHEBI:78442"/>
        <dbReference type="ChEBI" id="CHEBI:78536"/>
        <dbReference type="ChEBI" id="CHEBI:456215"/>
        <dbReference type="EC" id="6.1.1.1"/>
    </reaction>
</comment>
<dbReference type="PROSITE" id="PS00178">
    <property type="entry name" value="AA_TRNA_LIGASE_I"/>
    <property type="match status" value="1"/>
</dbReference>
<keyword evidence="11" id="KW-1133">Transmembrane helix</keyword>
<feature type="domain" description="RNA-binding S4" evidence="12">
    <location>
        <begin position="390"/>
        <end position="424"/>
    </location>
</feature>
<dbReference type="HAMAP" id="MF_02007">
    <property type="entry name" value="Tyr_tRNA_synth_type2"/>
    <property type="match status" value="1"/>
</dbReference>
<keyword evidence="4 9" id="KW-0067">ATP-binding</keyword>
<feature type="transmembrane region" description="Helical" evidence="11">
    <location>
        <begin position="12"/>
        <end position="33"/>
    </location>
</feature>
<sequence length="451" mass="49929">MYARKKSASTVHLYSCLMVLYATITKAIVRIAYARASQTSTIWRTSLVSVEEQLKVITSGTMQIVPIDELKAKLEKGKPLTIKLGVDPTSPDLHLGHAVPLRKMRQFQDLGHRVVLIIGNGTALIGDPSGRDSTRPPLTEEQVETNAQTYVAQAMKILDPEKTSIVHNGDWLKPLDLAHMLSIMSKFNVARILEREDFHKRYTNEQSISLHEFIYPVLQAYDSVVVSADLEMGGNDQIFNLLAGRDLMRAEGMEPQVALTMPLLVGIDGSKKMSKSYGNYVGLTDEPNDMFGKLMSIPDELIASYYRLCSTFSIDEIDAVDQQFKDNTANPYELKRKLAVNIVDLYHGAGAGAAAQDAFDATFKHGDIPEDIPEFSLSCVQENDEHMVYLAKLLVDVKLAPSTGEARRRIDGGGVKINGVAVKPKCYNLPADTFTSGCVMQFGKRSWARLV</sequence>
<dbReference type="CDD" id="cd00165">
    <property type="entry name" value="S4"/>
    <property type="match status" value="1"/>
</dbReference>
<comment type="subunit">
    <text evidence="9">Homodimer.</text>
</comment>
<dbReference type="Gene3D" id="3.10.290.10">
    <property type="entry name" value="RNA-binding S4 domain"/>
    <property type="match status" value="1"/>
</dbReference>
<dbReference type="GO" id="GO:0004831">
    <property type="term" value="F:tyrosine-tRNA ligase activity"/>
    <property type="evidence" value="ECO:0007669"/>
    <property type="project" value="UniProtKB-EC"/>
</dbReference>
<dbReference type="Pfam" id="PF00579">
    <property type="entry name" value="tRNA-synt_1b"/>
    <property type="match status" value="1"/>
</dbReference>
<feature type="binding site" evidence="9">
    <location>
        <position position="275"/>
    </location>
    <ligand>
        <name>ATP</name>
        <dbReference type="ChEBI" id="CHEBI:30616"/>
    </ligand>
</feature>
<dbReference type="PRINTS" id="PR01040">
    <property type="entry name" value="TRNASYNTHTYR"/>
</dbReference>
<dbReference type="NCBIfam" id="TIGR00234">
    <property type="entry name" value="tyrS"/>
    <property type="match status" value="1"/>
</dbReference>
<evidence type="ECO:0000256" key="5">
    <source>
        <dbReference type="ARBA" id="ARBA00022884"/>
    </source>
</evidence>
<evidence type="ECO:0000256" key="7">
    <source>
        <dbReference type="ARBA" id="ARBA00023146"/>
    </source>
</evidence>
<evidence type="ECO:0000256" key="8">
    <source>
        <dbReference type="ARBA" id="ARBA00048248"/>
    </source>
</evidence>
<evidence type="ECO:0000313" key="14">
    <source>
        <dbReference type="Proteomes" id="UP000004431"/>
    </source>
</evidence>
<dbReference type="InterPro" id="IPR001412">
    <property type="entry name" value="aa-tRNA-synth_I_CS"/>
</dbReference>
<evidence type="ECO:0000256" key="4">
    <source>
        <dbReference type="ARBA" id="ARBA00022840"/>
    </source>
</evidence>
<dbReference type="PANTHER" id="PTHR11766">
    <property type="entry name" value="TYROSYL-TRNA SYNTHETASE"/>
    <property type="match status" value="1"/>
</dbReference>
<evidence type="ECO:0000256" key="3">
    <source>
        <dbReference type="ARBA" id="ARBA00022741"/>
    </source>
</evidence>
<organism evidence="13 14">
    <name type="scientific">Fannyhessea vaginae PB189-T1-4</name>
    <dbReference type="NCBI Taxonomy" id="866774"/>
    <lineage>
        <taxon>Bacteria</taxon>
        <taxon>Bacillati</taxon>
        <taxon>Actinomycetota</taxon>
        <taxon>Coriobacteriia</taxon>
        <taxon>Coriobacteriales</taxon>
        <taxon>Atopobiaceae</taxon>
        <taxon>Fannyhessea</taxon>
    </lineage>
</organism>